<dbReference type="InterPro" id="IPR026870">
    <property type="entry name" value="Zinc_ribbon_dom"/>
</dbReference>
<dbReference type="EMBL" id="AGXV01000032">
    <property type="protein sequence ID" value="EIY62180.1"/>
    <property type="molecule type" value="Genomic_DNA"/>
</dbReference>
<proteinExistence type="predicted"/>
<dbReference type="AlphaFoldDB" id="I8YGA9"/>
<comment type="caution">
    <text evidence="3">The sequence shown here is derived from an EMBL/GenBank/DDBJ whole genome shotgun (WGS) entry which is preliminary data.</text>
</comment>
<sequence>MNIQCPNSRCRAENPANAKFCRKCGTAFTPANRYKQMINSAISRVFKVFTKSTDTSTEAFTLDTFRDISFQPVSVVKIRFVNRFVLFLCLSFVALWFATVTGLTGAILYEIDHWFYEEVFIYYQYIVELGCLAIVGLCALFIVKWWIKKFRYKLNADYIEDGFINDEIVRIACKSRMGLFDRNKKKVLLSSTYSNIEKFDNQYLLISKGSKKGLYSLTYRRVIIPVSYDSISQFANSVTSATTQGTEHHYDVKGNKLR</sequence>
<keyword evidence="3" id="KW-0687">Ribonucleoprotein</keyword>
<gene>
    <name evidence="3" type="ORF">HMPREF1071_02800</name>
</gene>
<keyword evidence="1" id="KW-0472">Membrane</keyword>
<protein>
    <submittedName>
        <fullName evidence="3">50S ribosomal protein L40e</fullName>
    </submittedName>
</protein>
<keyword evidence="3" id="KW-0689">Ribosomal protein</keyword>
<dbReference type="RefSeq" id="WP_007480722.1">
    <property type="nucleotide sequence ID" value="NZ_JH724308.1"/>
</dbReference>
<feature type="domain" description="Zinc-ribbon" evidence="2">
    <location>
        <begin position="9"/>
        <end position="27"/>
    </location>
</feature>
<evidence type="ECO:0000259" key="2">
    <source>
        <dbReference type="Pfam" id="PF13240"/>
    </source>
</evidence>
<dbReference type="PATRIC" id="fig|997887.3.peg.2905"/>
<dbReference type="Pfam" id="PF13240">
    <property type="entry name" value="Zn_Ribbon_1"/>
    <property type="match status" value="1"/>
</dbReference>
<dbReference type="GO" id="GO:0005840">
    <property type="term" value="C:ribosome"/>
    <property type="evidence" value="ECO:0007669"/>
    <property type="project" value="UniProtKB-KW"/>
</dbReference>
<evidence type="ECO:0000313" key="3">
    <source>
        <dbReference type="EMBL" id="EIY62180.1"/>
    </source>
</evidence>
<accession>I8YGA9</accession>
<keyword evidence="1" id="KW-1133">Transmembrane helix</keyword>
<evidence type="ECO:0000313" key="4">
    <source>
        <dbReference type="Proteomes" id="UP000005150"/>
    </source>
</evidence>
<reference evidence="3 4" key="1">
    <citation type="submission" date="2012-02" db="EMBL/GenBank/DDBJ databases">
        <title>The Genome Sequence of Bacteroides salyersiae CL02T12C01.</title>
        <authorList>
            <consortium name="The Broad Institute Genome Sequencing Platform"/>
            <person name="Earl A."/>
            <person name="Ward D."/>
            <person name="Feldgarden M."/>
            <person name="Gevers D."/>
            <person name="Zitomersky N.L."/>
            <person name="Coyne M.J."/>
            <person name="Comstock L.E."/>
            <person name="Young S.K."/>
            <person name="Zeng Q."/>
            <person name="Gargeya S."/>
            <person name="Fitzgerald M."/>
            <person name="Haas B."/>
            <person name="Abouelleil A."/>
            <person name="Alvarado L."/>
            <person name="Arachchi H.M."/>
            <person name="Berlin A."/>
            <person name="Chapman S.B."/>
            <person name="Gearin G."/>
            <person name="Goldberg J."/>
            <person name="Griggs A."/>
            <person name="Gujja S."/>
            <person name="Hansen M."/>
            <person name="Heiman D."/>
            <person name="Howarth C."/>
            <person name="Larimer J."/>
            <person name="Lui A."/>
            <person name="MacDonald P.J.P."/>
            <person name="McCowen C."/>
            <person name="Montmayeur A."/>
            <person name="Murphy C."/>
            <person name="Neiman D."/>
            <person name="Pearson M."/>
            <person name="Priest M."/>
            <person name="Roberts A."/>
            <person name="Saif S."/>
            <person name="Shea T."/>
            <person name="Sisk P."/>
            <person name="Stolte C."/>
            <person name="Sykes S."/>
            <person name="Wortman J."/>
            <person name="Nusbaum C."/>
            <person name="Birren B."/>
        </authorList>
    </citation>
    <scope>NUCLEOTIDE SEQUENCE [LARGE SCALE GENOMIC DNA]</scope>
    <source>
        <strain evidence="3 4">CL02T12C01</strain>
    </source>
</reference>
<dbReference type="Proteomes" id="UP000005150">
    <property type="component" value="Unassembled WGS sequence"/>
</dbReference>
<evidence type="ECO:0000256" key="1">
    <source>
        <dbReference type="SAM" id="Phobius"/>
    </source>
</evidence>
<dbReference type="OrthoDB" id="623514at2"/>
<feature type="transmembrane region" description="Helical" evidence="1">
    <location>
        <begin position="84"/>
        <end position="109"/>
    </location>
</feature>
<keyword evidence="1" id="KW-0812">Transmembrane</keyword>
<keyword evidence="4" id="KW-1185">Reference proteome</keyword>
<organism evidence="3 4">
    <name type="scientific">Bacteroides salyersiae CL02T12C01</name>
    <dbReference type="NCBI Taxonomy" id="997887"/>
    <lineage>
        <taxon>Bacteria</taxon>
        <taxon>Pseudomonadati</taxon>
        <taxon>Bacteroidota</taxon>
        <taxon>Bacteroidia</taxon>
        <taxon>Bacteroidales</taxon>
        <taxon>Bacteroidaceae</taxon>
        <taxon>Bacteroides</taxon>
    </lineage>
</organism>
<feature type="transmembrane region" description="Helical" evidence="1">
    <location>
        <begin position="121"/>
        <end position="143"/>
    </location>
</feature>
<name>I8YGA9_9BACE</name>
<dbReference type="HOGENOM" id="CLU_1076278_0_0_10"/>